<dbReference type="Proteomes" id="UP000464658">
    <property type="component" value="Chromosome"/>
</dbReference>
<accession>A0A5S9MKA6</accession>
<reference evidence="2 3" key="1">
    <citation type="submission" date="2019-12" db="EMBL/GenBank/DDBJ databases">
        <title>Full genome sequence of a Bacillus safensis strain isolated from commercially available natto in Indonesia.</title>
        <authorList>
            <person name="Yoshida M."/>
            <person name="Uomi M."/>
            <person name="Waturangi D."/>
            <person name="Ekaputri J.J."/>
            <person name="Setiamarga D.H.E."/>
        </authorList>
    </citation>
    <scope>NUCLEOTIDE SEQUENCE [LARGE SCALE GENOMIC DNA]</scope>
    <source>
        <strain evidence="2 3">IDN1</strain>
    </source>
</reference>
<dbReference type="InterPro" id="IPR003797">
    <property type="entry name" value="DegV"/>
</dbReference>
<protein>
    <submittedName>
        <fullName evidence="2">Uncharacterized protein</fullName>
    </submittedName>
</protein>
<keyword evidence="1" id="KW-0446">Lipid-binding</keyword>
<name>A0A5S9MKA6_BACIA</name>
<evidence type="ECO:0000313" key="3">
    <source>
        <dbReference type="Proteomes" id="UP000464658"/>
    </source>
</evidence>
<dbReference type="PANTHER" id="PTHR33434">
    <property type="entry name" value="DEGV DOMAIN-CONTAINING PROTEIN DR_1986-RELATED"/>
    <property type="match status" value="1"/>
</dbReference>
<dbReference type="Gene3D" id="3.40.50.10170">
    <property type="match status" value="1"/>
</dbReference>
<dbReference type="PANTHER" id="PTHR33434:SF2">
    <property type="entry name" value="FATTY ACID-BINDING PROTEIN TM_1468"/>
    <property type="match status" value="1"/>
</dbReference>
<proteinExistence type="predicted"/>
<evidence type="ECO:0000313" key="2">
    <source>
        <dbReference type="EMBL" id="BBP92624.1"/>
    </source>
</evidence>
<dbReference type="Pfam" id="PF02645">
    <property type="entry name" value="DegV"/>
    <property type="match status" value="1"/>
</dbReference>
<dbReference type="AlphaFoldDB" id="A0A5S9MKA6"/>
<sequence>MKKSKKTQDLPTTSQPAFGELIALYEKLSETYDAVISIHLSSGISGTYNSAVSANDLVDGIDIYPFDTETSCMAQGFLC</sequence>
<evidence type="ECO:0000256" key="1">
    <source>
        <dbReference type="ARBA" id="ARBA00023121"/>
    </source>
</evidence>
<dbReference type="SUPFAM" id="SSF82549">
    <property type="entry name" value="DAK1/DegV-like"/>
    <property type="match status" value="1"/>
</dbReference>
<dbReference type="PROSITE" id="PS51482">
    <property type="entry name" value="DEGV"/>
    <property type="match status" value="1"/>
</dbReference>
<dbReference type="GO" id="GO:0008289">
    <property type="term" value="F:lipid binding"/>
    <property type="evidence" value="ECO:0007669"/>
    <property type="project" value="UniProtKB-KW"/>
</dbReference>
<organism evidence="2 3">
    <name type="scientific">Bacillus safensis</name>
    <dbReference type="NCBI Taxonomy" id="561879"/>
    <lineage>
        <taxon>Bacteria</taxon>
        <taxon>Bacillati</taxon>
        <taxon>Bacillota</taxon>
        <taxon>Bacilli</taxon>
        <taxon>Bacillales</taxon>
        <taxon>Bacillaceae</taxon>
        <taxon>Bacillus</taxon>
    </lineage>
</organism>
<dbReference type="EMBL" id="AP021906">
    <property type="protein sequence ID" value="BBP92624.1"/>
    <property type="molecule type" value="Genomic_DNA"/>
</dbReference>
<dbReference type="InterPro" id="IPR050270">
    <property type="entry name" value="DegV_domain_contain"/>
</dbReference>
<gene>
    <name evidence="2" type="ORF">BsIDN1_62420</name>
</gene>